<comment type="subunit">
    <text evidence="5">The glycine cleavage system is composed of four proteins: P, T, L and H.</text>
</comment>
<evidence type="ECO:0000256" key="5">
    <source>
        <dbReference type="RuleBase" id="RU364055"/>
    </source>
</evidence>
<accession>A0A058ZEF9</accession>
<proteinExistence type="inferred from homology"/>
<dbReference type="OMA" id="KEHEWIR"/>
<keyword evidence="8" id="KW-1185">Reference proteome</keyword>
<dbReference type="InterPro" id="IPR000089">
    <property type="entry name" value="Biotin_lipoyl"/>
</dbReference>
<protein>
    <recommendedName>
        <fullName evidence="5">Glycine cleavage system H protein</fullName>
    </recommendedName>
</protein>
<dbReference type="eggNOG" id="KOG3373">
    <property type="taxonomic scope" value="Eukaryota"/>
</dbReference>
<dbReference type="OrthoDB" id="10264154at2759"/>
<dbReference type="PANTHER" id="PTHR11715">
    <property type="entry name" value="GLYCINE CLEAVAGE SYSTEM H PROTEIN"/>
    <property type="match status" value="1"/>
</dbReference>
<dbReference type="GO" id="GO:0009249">
    <property type="term" value="P:protein lipoylation"/>
    <property type="evidence" value="ECO:0007669"/>
    <property type="project" value="TreeGrafter"/>
</dbReference>
<dbReference type="Pfam" id="PF01597">
    <property type="entry name" value="GCV_H"/>
    <property type="match status" value="1"/>
</dbReference>
<dbReference type="SUPFAM" id="SSF51230">
    <property type="entry name" value="Single hybrid motif"/>
    <property type="match status" value="1"/>
</dbReference>
<comment type="function">
    <text evidence="5">The H protein shuttles the methylamine group of glycine from the P protein to the T protein.</text>
</comment>
<reference evidence="7" key="1">
    <citation type="submission" date="2013-04" db="EMBL/GenBank/DDBJ databases">
        <title>The Genome Sequence of Fonticula alba ATCC 38817.</title>
        <authorList>
            <consortium name="The Broad Institute Genomics Platform"/>
            <person name="Russ C."/>
            <person name="Cuomo C."/>
            <person name="Burger G."/>
            <person name="Gray M.W."/>
            <person name="Holland P.W.H."/>
            <person name="King N."/>
            <person name="Lang F.B.F."/>
            <person name="Roger A.J."/>
            <person name="Ruiz-Trillo I."/>
            <person name="Brown M."/>
            <person name="Walker B."/>
            <person name="Young S."/>
            <person name="Zeng Q."/>
            <person name="Gargeya S."/>
            <person name="Fitzgerald M."/>
            <person name="Haas B."/>
            <person name="Abouelleil A."/>
            <person name="Allen A.W."/>
            <person name="Alvarado L."/>
            <person name="Arachchi H.M."/>
            <person name="Berlin A.M."/>
            <person name="Chapman S.B."/>
            <person name="Gainer-Dewar J."/>
            <person name="Goldberg J."/>
            <person name="Griggs A."/>
            <person name="Gujja S."/>
            <person name="Hansen M."/>
            <person name="Howarth C."/>
            <person name="Imamovic A."/>
            <person name="Ireland A."/>
            <person name="Larimer J."/>
            <person name="McCowan C."/>
            <person name="Murphy C."/>
            <person name="Pearson M."/>
            <person name="Poon T.W."/>
            <person name="Priest M."/>
            <person name="Roberts A."/>
            <person name="Saif S."/>
            <person name="Shea T."/>
            <person name="Sisk P."/>
            <person name="Sykes S."/>
            <person name="Wortman J."/>
            <person name="Nusbaum C."/>
            <person name="Birren B."/>
        </authorList>
    </citation>
    <scope>NUCLEOTIDE SEQUENCE [LARGE SCALE GENOMIC DNA]</scope>
    <source>
        <strain evidence="7">ATCC 38817</strain>
    </source>
</reference>
<dbReference type="InterPro" id="IPR017453">
    <property type="entry name" value="GCV_H_sub"/>
</dbReference>
<comment type="subcellular location">
    <subcellularLocation>
        <location evidence="5">Mitochondrion</location>
    </subcellularLocation>
</comment>
<organism evidence="7">
    <name type="scientific">Fonticula alba</name>
    <name type="common">Slime mold</name>
    <dbReference type="NCBI Taxonomy" id="691883"/>
    <lineage>
        <taxon>Eukaryota</taxon>
        <taxon>Rotosphaerida</taxon>
        <taxon>Fonticulaceae</taxon>
        <taxon>Fonticula</taxon>
    </lineage>
</organism>
<keyword evidence="5" id="KW-0496">Mitochondrion</keyword>
<dbReference type="PROSITE" id="PS00189">
    <property type="entry name" value="LIPOYL"/>
    <property type="match status" value="1"/>
</dbReference>
<dbReference type="PROSITE" id="PS50968">
    <property type="entry name" value="BIOTINYL_LIPOYL"/>
    <property type="match status" value="1"/>
</dbReference>
<evidence type="ECO:0000259" key="6">
    <source>
        <dbReference type="PROSITE" id="PS50968"/>
    </source>
</evidence>
<dbReference type="PANTHER" id="PTHR11715:SF3">
    <property type="entry name" value="GLYCINE CLEAVAGE SYSTEM H PROTEIN-RELATED"/>
    <property type="match status" value="1"/>
</dbReference>
<dbReference type="STRING" id="691883.A0A058ZEF9"/>
<dbReference type="InterPro" id="IPR002930">
    <property type="entry name" value="GCV_H"/>
</dbReference>
<dbReference type="GO" id="GO:0005960">
    <property type="term" value="C:glycine cleavage complex"/>
    <property type="evidence" value="ECO:0007669"/>
    <property type="project" value="UniProtKB-UniRule"/>
</dbReference>
<dbReference type="CDD" id="cd06848">
    <property type="entry name" value="GCS_H"/>
    <property type="match status" value="1"/>
</dbReference>
<evidence type="ECO:0000313" key="8">
    <source>
        <dbReference type="Proteomes" id="UP000030693"/>
    </source>
</evidence>
<comment type="similarity">
    <text evidence="1 5">Belongs to the GcvH family.</text>
</comment>
<dbReference type="HAMAP" id="MF_00272">
    <property type="entry name" value="GcvH"/>
    <property type="match status" value="1"/>
</dbReference>
<name>A0A058ZEF9_FONAL</name>
<dbReference type="GeneID" id="20526451"/>
<evidence type="ECO:0000256" key="3">
    <source>
        <dbReference type="ARBA" id="ARBA00022946"/>
    </source>
</evidence>
<feature type="modified residue" description="N6-lipoyllysine" evidence="4">
    <location>
        <position position="86"/>
    </location>
</feature>
<dbReference type="GO" id="GO:0019464">
    <property type="term" value="P:glycine decarboxylation via glycine cleavage system"/>
    <property type="evidence" value="ECO:0007669"/>
    <property type="project" value="UniProtKB-UniRule"/>
</dbReference>
<evidence type="ECO:0000256" key="2">
    <source>
        <dbReference type="ARBA" id="ARBA00022823"/>
    </source>
</evidence>
<dbReference type="Gene3D" id="2.40.50.100">
    <property type="match status" value="1"/>
</dbReference>
<sequence>MLTAATNMLRRSAMQNGQIAARMFSTSRLFTEDHEWVTVDKESKIATVGITDYAASLLGDLVYIELPAVGADLARQDSAGAIESVKASSEVYSPVTGKIVEVNDSLTDSSNMALINEKPFSDGWMFKIQMSDDSELAGMMSEDKYRDYVESTK</sequence>
<dbReference type="RefSeq" id="XP_009493909.1">
    <property type="nucleotide sequence ID" value="XM_009495634.1"/>
</dbReference>
<feature type="domain" description="Lipoyl-binding" evidence="6">
    <location>
        <begin position="45"/>
        <end position="129"/>
    </location>
</feature>
<evidence type="ECO:0000256" key="1">
    <source>
        <dbReference type="ARBA" id="ARBA00009249"/>
    </source>
</evidence>
<dbReference type="EMBL" id="KB932202">
    <property type="protein sequence ID" value="KCV72331.1"/>
    <property type="molecule type" value="Genomic_DNA"/>
</dbReference>
<comment type="cofactor">
    <cofactor evidence="5">
        <name>(R)-lipoate</name>
        <dbReference type="ChEBI" id="CHEBI:83088"/>
    </cofactor>
    <text evidence="5">Binds 1 lipoyl cofactor covalently.</text>
</comment>
<dbReference type="AlphaFoldDB" id="A0A058ZEF9"/>
<dbReference type="InterPro" id="IPR003016">
    <property type="entry name" value="2-oxoA_DH_lipoyl-BS"/>
</dbReference>
<dbReference type="InterPro" id="IPR011053">
    <property type="entry name" value="Single_hybrid_motif"/>
</dbReference>
<keyword evidence="2 4" id="KW-0450">Lipoyl</keyword>
<dbReference type="NCBIfam" id="TIGR00527">
    <property type="entry name" value="gcvH"/>
    <property type="match status" value="1"/>
</dbReference>
<dbReference type="NCBIfam" id="NF002270">
    <property type="entry name" value="PRK01202.1"/>
    <property type="match status" value="1"/>
</dbReference>
<evidence type="ECO:0000313" key="7">
    <source>
        <dbReference type="EMBL" id="KCV72331.1"/>
    </source>
</evidence>
<gene>
    <name evidence="7" type="ORF">H696_01726</name>
</gene>
<keyword evidence="3 5" id="KW-0809">Transit peptide</keyword>
<dbReference type="Proteomes" id="UP000030693">
    <property type="component" value="Unassembled WGS sequence"/>
</dbReference>
<evidence type="ECO:0000256" key="4">
    <source>
        <dbReference type="PIRSR" id="PIRSR617453-50"/>
    </source>
</evidence>
<dbReference type="InterPro" id="IPR033753">
    <property type="entry name" value="GCV_H/Fam206"/>
</dbReference>
<dbReference type="GO" id="GO:0005739">
    <property type="term" value="C:mitochondrion"/>
    <property type="evidence" value="ECO:0007669"/>
    <property type="project" value="UniProtKB-SubCell"/>
</dbReference>